<name>A0A4Z0ZXH3_9LEPT</name>
<dbReference type="RefSeq" id="WP_135645593.1">
    <property type="nucleotide sequence ID" value="NZ_RQGH01000040.1"/>
</dbReference>
<dbReference type="InterPro" id="IPR043128">
    <property type="entry name" value="Rev_trsase/Diguanyl_cyclase"/>
</dbReference>
<dbReference type="PANTHER" id="PTHR46663:SF2">
    <property type="entry name" value="GGDEF DOMAIN-CONTAINING PROTEIN"/>
    <property type="match status" value="1"/>
</dbReference>
<sequence length="339" mass="37644">MATSPSESTLEKILKIQTELTSANPEVPLLLDLITTRSKELVGGDGAVFELVEGEDLVYRAASGTAENQIGLRLKVTGSFSGLSLQTKEILYCIDSEEDNRVNREACRIVGLRSMIVVPLYFDSEVLGVLKVLSVKPSGFADSDISALDMLSGTMAAILHNAYRWAEREKRLQSMSYLASHDTLTGIYNRSAFYDYLRRGIAKLESNTISLSVAMFDLDGLKQVNDTFGHAAGDFYIAQFAKRLSNLIQDHDVFARLGGDEFGLILMNPEPKESVTSFLTSIAKLVEGEVLYESKPLLIKTSYGISHYPEDGRDLETLVAKADERMYENKRERKKNQSN</sequence>
<dbReference type="InterPro" id="IPR052163">
    <property type="entry name" value="DGC-Regulatory_Protein"/>
</dbReference>
<protein>
    <submittedName>
        <fullName evidence="2">GGDEF domain-containing protein</fullName>
    </submittedName>
</protein>
<evidence type="ECO:0000313" key="3">
    <source>
        <dbReference type="Proteomes" id="UP000297567"/>
    </source>
</evidence>
<dbReference type="InterPro" id="IPR000160">
    <property type="entry name" value="GGDEF_dom"/>
</dbReference>
<dbReference type="SUPFAM" id="SSF55073">
    <property type="entry name" value="Nucleotide cyclase"/>
    <property type="match status" value="1"/>
</dbReference>
<dbReference type="Gene3D" id="3.30.70.270">
    <property type="match status" value="1"/>
</dbReference>
<dbReference type="OrthoDB" id="9805474at2"/>
<dbReference type="Pfam" id="PF13185">
    <property type="entry name" value="GAF_2"/>
    <property type="match status" value="1"/>
</dbReference>
<dbReference type="Proteomes" id="UP000297567">
    <property type="component" value="Unassembled WGS sequence"/>
</dbReference>
<organism evidence="2 3">
    <name type="scientific">Leptospira jelokensis</name>
    <dbReference type="NCBI Taxonomy" id="2484931"/>
    <lineage>
        <taxon>Bacteria</taxon>
        <taxon>Pseudomonadati</taxon>
        <taxon>Spirochaetota</taxon>
        <taxon>Spirochaetia</taxon>
        <taxon>Leptospirales</taxon>
        <taxon>Leptospiraceae</taxon>
        <taxon>Leptospira</taxon>
    </lineage>
</organism>
<dbReference type="SUPFAM" id="SSF55781">
    <property type="entry name" value="GAF domain-like"/>
    <property type="match status" value="1"/>
</dbReference>
<dbReference type="PANTHER" id="PTHR46663">
    <property type="entry name" value="DIGUANYLATE CYCLASE DGCT-RELATED"/>
    <property type="match status" value="1"/>
</dbReference>
<comment type="caution">
    <text evidence="2">The sequence shown here is derived from an EMBL/GenBank/DDBJ whole genome shotgun (WGS) entry which is preliminary data.</text>
</comment>
<dbReference type="Gene3D" id="3.30.450.40">
    <property type="match status" value="1"/>
</dbReference>
<keyword evidence="3" id="KW-1185">Reference proteome</keyword>
<dbReference type="PROSITE" id="PS50887">
    <property type="entry name" value="GGDEF"/>
    <property type="match status" value="1"/>
</dbReference>
<accession>A0A4Z0ZXH3</accession>
<evidence type="ECO:0000313" key="2">
    <source>
        <dbReference type="EMBL" id="TGL56941.1"/>
    </source>
</evidence>
<dbReference type="EMBL" id="RQGH01000040">
    <property type="protein sequence ID" value="TGL56941.1"/>
    <property type="molecule type" value="Genomic_DNA"/>
</dbReference>
<gene>
    <name evidence="2" type="ORF">EHQ62_18500</name>
</gene>
<proteinExistence type="predicted"/>
<reference evidence="2" key="1">
    <citation type="journal article" date="2019" name="PLoS Negl. Trop. Dis.">
        <title>Revisiting the worldwide diversity of Leptospira species in the environment.</title>
        <authorList>
            <person name="Vincent A.T."/>
            <person name="Schiettekatte O."/>
            <person name="Bourhy P."/>
            <person name="Veyrier F.J."/>
            <person name="Picardeau M."/>
        </authorList>
    </citation>
    <scope>NUCLEOTIDE SEQUENCE [LARGE SCALE GENOMIC DNA]</scope>
    <source>
        <strain evidence="2">201702451</strain>
    </source>
</reference>
<dbReference type="CDD" id="cd01949">
    <property type="entry name" value="GGDEF"/>
    <property type="match status" value="1"/>
</dbReference>
<dbReference type="InterPro" id="IPR029016">
    <property type="entry name" value="GAF-like_dom_sf"/>
</dbReference>
<dbReference type="SMART" id="SM00267">
    <property type="entry name" value="GGDEF"/>
    <property type="match status" value="1"/>
</dbReference>
<dbReference type="InterPro" id="IPR003018">
    <property type="entry name" value="GAF"/>
</dbReference>
<dbReference type="AlphaFoldDB" id="A0A4Z0ZXH3"/>
<dbReference type="NCBIfam" id="TIGR00254">
    <property type="entry name" value="GGDEF"/>
    <property type="match status" value="1"/>
</dbReference>
<dbReference type="Pfam" id="PF00990">
    <property type="entry name" value="GGDEF"/>
    <property type="match status" value="1"/>
</dbReference>
<evidence type="ECO:0000259" key="1">
    <source>
        <dbReference type="PROSITE" id="PS50887"/>
    </source>
</evidence>
<feature type="domain" description="GGDEF" evidence="1">
    <location>
        <begin position="209"/>
        <end position="339"/>
    </location>
</feature>
<dbReference type="InterPro" id="IPR029787">
    <property type="entry name" value="Nucleotide_cyclase"/>
</dbReference>
<dbReference type="SMART" id="SM00065">
    <property type="entry name" value="GAF"/>
    <property type="match status" value="1"/>
</dbReference>